<dbReference type="EMBL" id="WNVC01000511">
    <property type="protein sequence ID" value="MDZ5000627.1"/>
    <property type="molecule type" value="Genomic_DNA"/>
</dbReference>
<dbReference type="Proteomes" id="UP001291306">
    <property type="component" value="Unassembled WGS sequence"/>
</dbReference>
<feature type="non-terminal residue" evidence="1">
    <location>
        <position position="39"/>
    </location>
</feature>
<proteinExistence type="predicted"/>
<gene>
    <name evidence="1" type="ORF">GNF79_16475</name>
</gene>
<accession>A0AAW9II31</accession>
<organism evidence="1 2">
    <name type="scientific">Clostridium perfringens</name>
    <dbReference type="NCBI Taxonomy" id="1502"/>
    <lineage>
        <taxon>Bacteria</taxon>
        <taxon>Bacillati</taxon>
        <taxon>Bacillota</taxon>
        <taxon>Clostridia</taxon>
        <taxon>Eubacteriales</taxon>
        <taxon>Clostridiaceae</taxon>
        <taxon>Clostridium</taxon>
    </lineage>
</organism>
<protein>
    <submittedName>
        <fullName evidence="1">tRNA (Adenosine(37)-N6)-threonylcarbamoyltransferase complex dimerization subunit type 1 TsaB</fullName>
    </submittedName>
</protein>
<comment type="caution">
    <text evidence="1">The sequence shown here is derived from an EMBL/GenBank/DDBJ whole genome shotgun (WGS) entry which is preliminary data.</text>
</comment>
<evidence type="ECO:0000313" key="1">
    <source>
        <dbReference type="EMBL" id="MDZ5000627.1"/>
    </source>
</evidence>
<name>A0AAW9II31_CLOPF</name>
<reference evidence="1" key="1">
    <citation type="submission" date="2019-11" db="EMBL/GenBank/DDBJ databases">
        <title>Characterization of Clostridium perfringens isolates from swine manure treated agricultural soils.</title>
        <authorList>
            <person name="Wushke S.T."/>
        </authorList>
    </citation>
    <scope>NUCLEOTIDE SEQUENCE</scope>
    <source>
        <strain evidence="1">X26</strain>
    </source>
</reference>
<sequence length="39" mass="4177">MIVLSIDSASKVATAALLSENALIAEYTLNNKMEHSTLI</sequence>
<dbReference type="AlphaFoldDB" id="A0AAW9II31"/>
<evidence type="ECO:0000313" key="2">
    <source>
        <dbReference type="Proteomes" id="UP001291306"/>
    </source>
</evidence>